<evidence type="ECO:0000313" key="4">
    <source>
        <dbReference type="EMBL" id="KRM11532.1"/>
    </source>
</evidence>
<keyword evidence="3" id="KW-0732">Signal</keyword>
<feature type="compositionally biased region" description="Low complexity" evidence="2">
    <location>
        <begin position="139"/>
        <end position="154"/>
    </location>
</feature>
<keyword evidence="1" id="KW-0175">Coiled coil</keyword>
<dbReference type="Proteomes" id="UP000051966">
    <property type="component" value="Unassembled WGS sequence"/>
</dbReference>
<reference evidence="4 5" key="1">
    <citation type="journal article" date="2015" name="Genome Announc.">
        <title>Expanding the biotechnology potential of lactobacilli through comparative genomics of 213 strains and associated genera.</title>
        <authorList>
            <person name="Sun Z."/>
            <person name="Harris H.M."/>
            <person name="McCann A."/>
            <person name="Guo C."/>
            <person name="Argimon S."/>
            <person name="Zhang W."/>
            <person name="Yang X."/>
            <person name="Jeffery I.B."/>
            <person name="Cooney J.C."/>
            <person name="Kagawa T.F."/>
            <person name="Liu W."/>
            <person name="Song Y."/>
            <person name="Salvetti E."/>
            <person name="Wrobel A."/>
            <person name="Rasinkangas P."/>
            <person name="Parkhill J."/>
            <person name="Rea M.C."/>
            <person name="O'Sullivan O."/>
            <person name="Ritari J."/>
            <person name="Douillard F.P."/>
            <person name="Paul Ross R."/>
            <person name="Yang R."/>
            <person name="Briner A.E."/>
            <person name="Felis G.E."/>
            <person name="de Vos W.M."/>
            <person name="Barrangou R."/>
            <person name="Klaenhammer T.R."/>
            <person name="Caufield P.W."/>
            <person name="Cui Y."/>
            <person name="Zhang H."/>
            <person name="O'Toole P.W."/>
        </authorList>
    </citation>
    <scope>NUCLEOTIDE SEQUENCE [LARGE SCALE GENOMIC DNA]</scope>
    <source>
        <strain evidence="4 5">DSM 18382</strain>
    </source>
</reference>
<keyword evidence="5" id="KW-1185">Reference proteome</keyword>
<proteinExistence type="predicted"/>
<dbReference type="PATRIC" id="fig|1423743.5.peg.1443"/>
<name>A0A0R1WB70_9LACO</name>
<evidence type="ECO:0000256" key="2">
    <source>
        <dbReference type="SAM" id="MobiDB-lite"/>
    </source>
</evidence>
<dbReference type="AlphaFoldDB" id="A0A0R1WB70"/>
<accession>A0A0R1WB70</accession>
<evidence type="ECO:0000256" key="3">
    <source>
        <dbReference type="SAM" id="SignalP"/>
    </source>
</evidence>
<dbReference type="EMBL" id="AZFY01000022">
    <property type="protein sequence ID" value="KRM11532.1"/>
    <property type="molecule type" value="Genomic_DNA"/>
</dbReference>
<gene>
    <name evidence="4" type="ORF">FD41_GL001390</name>
</gene>
<protein>
    <recommendedName>
        <fullName evidence="6">Bacterial Ig domain-containing protein</fullName>
    </recommendedName>
</protein>
<feature type="chain" id="PRO_5006412601" description="Bacterial Ig domain-containing protein" evidence="3">
    <location>
        <begin position="35"/>
        <end position="401"/>
    </location>
</feature>
<sequence>MFTNNDSWRNLMNKYILSALVVPVAFMGTTAAQAKTAALKAKVTPASASAKKITGKTVRGAHIKLTRGTVTYGVAKADRHGHFVLKLKHKLKGGWKYQVSISKAGYKTKSIGFQVKGLTKKAAKIKPVVPTSPAPTTPTTPTAPQAQAAQSSAPKPTTVGSQADVEADKVSNDIAQLNLQMDNFQTGRQTMTPFWRTSIDSQLQQLLNRINGLVTGNLRTDLLNTLWNAWMNLHQRFLNFLAGLNRQAFGGSGPAKSINHTNQVTDEIVKLQNANKQNGADVDQLTKSICKMDENLESDNFSDIQEQKRQLHNLQVKFNQVESKKLSAIGSGGELSLQNKSAEEKLQFEINKKQQEIDKDRENYKNIMTNFRVSRTKFQNEISQNNAQIQKLQSQQAPQTK</sequence>
<comment type="caution">
    <text evidence="4">The sequence shown here is derived from an EMBL/GenBank/DDBJ whole genome shotgun (WGS) entry which is preliminary data.</text>
</comment>
<feature type="coiled-coil region" evidence="1">
    <location>
        <begin position="304"/>
        <end position="395"/>
    </location>
</feature>
<feature type="signal peptide" evidence="3">
    <location>
        <begin position="1"/>
        <end position="34"/>
    </location>
</feature>
<feature type="region of interest" description="Disordered" evidence="2">
    <location>
        <begin position="126"/>
        <end position="163"/>
    </location>
</feature>
<evidence type="ECO:0000256" key="1">
    <source>
        <dbReference type="SAM" id="Coils"/>
    </source>
</evidence>
<evidence type="ECO:0008006" key="6">
    <source>
        <dbReference type="Google" id="ProtNLM"/>
    </source>
</evidence>
<evidence type="ECO:0000313" key="5">
    <source>
        <dbReference type="Proteomes" id="UP000051966"/>
    </source>
</evidence>
<organism evidence="4 5">
    <name type="scientific">Lentilactobacillus farraginis DSM 18382 = JCM 14108</name>
    <dbReference type="NCBI Taxonomy" id="1423743"/>
    <lineage>
        <taxon>Bacteria</taxon>
        <taxon>Bacillati</taxon>
        <taxon>Bacillota</taxon>
        <taxon>Bacilli</taxon>
        <taxon>Lactobacillales</taxon>
        <taxon>Lactobacillaceae</taxon>
        <taxon>Lentilactobacillus</taxon>
    </lineage>
</organism>